<organism evidence="1 2">
    <name type="scientific">Nelumbo nucifera</name>
    <name type="common">Sacred lotus</name>
    <dbReference type="NCBI Taxonomy" id="4432"/>
    <lineage>
        <taxon>Eukaryota</taxon>
        <taxon>Viridiplantae</taxon>
        <taxon>Streptophyta</taxon>
        <taxon>Embryophyta</taxon>
        <taxon>Tracheophyta</taxon>
        <taxon>Spermatophyta</taxon>
        <taxon>Magnoliopsida</taxon>
        <taxon>Proteales</taxon>
        <taxon>Nelumbonaceae</taxon>
        <taxon>Nelumbo</taxon>
    </lineage>
</organism>
<keyword evidence="2" id="KW-1185">Reference proteome</keyword>
<name>A0A822Z9F3_NELNU</name>
<comment type="caution">
    <text evidence="1">The sequence shown here is derived from an EMBL/GenBank/DDBJ whole genome shotgun (WGS) entry which is preliminary data.</text>
</comment>
<gene>
    <name evidence="1" type="ORF">HUJ06_001144</name>
</gene>
<dbReference type="AlphaFoldDB" id="A0A822Z9F3"/>
<protein>
    <submittedName>
        <fullName evidence="1">Uncharacterized protein</fullName>
    </submittedName>
</protein>
<proteinExistence type="predicted"/>
<reference evidence="1 2" key="1">
    <citation type="journal article" date="2020" name="Mol. Biol. Evol.">
        <title>Distinct Expression and Methylation Patterns for Genes with Different Fates following a Single Whole-Genome Duplication in Flowering Plants.</title>
        <authorList>
            <person name="Shi T."/>
            <person name="Rahmani R.S."/>
            <person name="Gugger P.F."/>
            <person name="Wang M."/>
            <person name="Li H."/>
            <person name="Zhang Y."/>
            <person name="Li Z."/>
            <person name="Wang Q."/>
            <person name="Van de Peer Y."/>
            <person name="Marchal K."/>
            <person name="Chen J."/>
        </authorList>
    </citation>
    <scope>NUCLEOTIDE SEQUENCE [LARGE SCALE GENOMIC DNA]</scope>
    <source>
        <tissue evidence="1">Leaf</tissue>
    </source>
</reference>
<sequence>MQEKEKCEEVPEHRFRGKLEKKFGPFLDLCVSSLRRGHANLLCIVPNFVKSLIL</sequence>
<dbReference type="EMBL" id="DUZY01000006">
    <property type="protein sequence ID" value="DAD42914.1"/>
    <property type="molecule type" value="Genomic_DNA"/>
</dbReference>
<evidence type="ECO:0000313" key="2">
    <source>
        <dbReference type="Proteomes" id="UP000607653"/>
    </source>
</evidence>
<accession>A0A822Z9F3</accession>
<evidence type="ECO:0000313" key="1">
    <source>
        <dbReference type="EMBL" id="DAD42914.1"/>
    </source>
</evidence>
<dbReference type="Proteomes" id="UP000607653">
    <property type="component" value="Unassembled WGS sequence"/>
</dbReference>